<accession>G2Y820</accession>
<dbReference type="Proteomes" id="UP000008177">
    <property type="component" value="Unplaced contigs"/>
</dbReference>
<dbReference type="HOGENOM" id="CLU_1854950_0_0_1"/>
<organism evidence="1 2">
    <name type="scientific">Botryotinia fuckeliana (strain T4)</name>
    <name type="common">Noble rot fungus</name>
    <name type="synonym">Botrytis cinerea</name>
    <dbReference type="NCBI Taxonomy" id="999810"/>
    <lineage>
        <taxon>Eukaryota</taxon>
        <taxon>Fungi</taxon>
        <taxon>Dikarya</taxon>
        <taxon>Ascomycota</taxon>
        <taxon>Pezizomycotina</taxon>
        <taxon>Leotiomycetes</taxon>
        <taxon>Helotiales</taxon>
        <taxon>Sclerotiniaceae</taxon>
        <taxon>Botrytis</taxon>
    </lineage>
</organism>
<sequence>MSLAQWVDAFPFLTMPHKTPAAKQASRDRSRKVVLTYDWQTSTSHVLPKYLPIPIHCNSHSSISRCPKASSFVIAFNCTVAIRKSDARQQAPPEIKTARGNFPLVSNQEITSCIAGPRVKDKKPFDGWKHLFNTVSEM</sequence>
<gene>
    <name evidence="1" type="ORF">BofuT4_P033900.1</name>
</gene>
<dbReference type="InParanoid" id="G2Y820"/>
<evidence type="ECO:0000313" key="2">
    <source>
        <dbReference type="Proteomes" id="UP000008177"/>
    </source>
</evidence>
<proteinExistence type="predicted"/>
<name>G2Y820_BOTF4</name>
<dbReference type="AlphaFoldDB" id="G2Y820"/>
<dbReference type="EMBL" id="FQ790296">
    <property type="protein sequence ID" value="CCD48748.1"/>
    <property type="molecule type" value="Genomic_DNA"/>
</dbReference>
<evidence type="ECO:0000313" key="1">
    <source>
        <dbReference type="EMBL" id="CCD48748.1"/>
    </source>
</evidence>
<reference evidence="2" key="1">
    <citation type="journal article" date="2011" name="PLoS Genet.">
        <title>Genomic analysis of the necrotrophic fungal pathogens Sclerotinia sclerotiorum and Botrytis cinerea.</title>
        <authorList>
            <person name="Amselem J."/>
            <person name="Cuomo C.A."/>
            <person name="van Kan J.A."/>
            <person name="Viaud M."/>
            <person name="Benito E.P."/>
            <person name="Couloux A."/>
            <person name="Coutinho P.M."/>
            <person name="de Vries R.P."/>
            <person name="Dyer P.S."/>
            <person name="Fillinger S."/>
            <person name="Fournier E."/>
            <person name="Gout L."/>
            <person name="Hahn M."/>
            <person name="Kohn L."/>
            <person name="Lapalu N."/>
            <person name="Plummer K.M."/>
            <person name="Pradier J.M."/>
            <person name="Quevillon E."/>
            <person name="Sharon A."/>
            <person name="Simon A."/>
            <person name="ten Have A."/>
            <person name="Tudzynski B."/>
            <person name="Tudzynski P."/>
            <person name="Wincker P."/>
            <person name="Andrew M."/>
            <person name="Anthouard V."/>
            <person name="Beever R.E."/>
            <person name="Beffa R."/>
            <person name="Benoit I."/>
            <person name="Bouzid O."/>
            <person name="Brault B."/>
            <person name="Chen Z."/>
            <person name="Choquer M."/>
            <person name="Collemare J."/>
            <person name="Cotton P."/>
            <person name="Danchin E.G."/>
            <person name="Da Silva C."/>
            <person name="Gautier A."/>
            <person name="Giraud C."/>
            <person name="Giraud T."/>
            <person name="Gonzalez C."/>
            <person name="Grossetete S."/>
            <person name="Guldener U."/>
            <person name="Henrissat B."/>
            <person name="Howlett B.J."/>
            <person name="Kodira C."/>
            <person name="Kretschmer M."/>
            <person name="Lappartient A."/>
            <person name="Leroch M."/>
            <person name="Levis C."/>
            <person name="Mauceli E."/>
            <person name="Neuveglise C."/>
            <person name="Oeser B."/>
            <person name="Pearson M."/>
            <person name="Poulain J."/>
            <person name="Poussereau N."/>
            <person name="Quesneville H."/>
            <person name="Rascle C."/>
            <person name="Schumacher J."/>
            <person name="Segurens B."/>
            <person name="Sexton A."/>
            <person name="Silva E."/>
            <person name="Sirven C."/>
            <person name="Soanes D.M."/>
            <person name="Talbot N.J."/>
            <person name="Templeton M."/>
            <person name="Yandava C."/>
            <person name="Yarden O."/>
            <person name="Zeng Q."/>
            <person name="Rollins J.A."/>
            <person name="Lebrun M.H."/>
            <person name="Dickman M."/>
        </authorList>
    </citation>
    <scope>NUCLEOTIDE SEQUENCE [LARGE SCALE GENOMIC DNA]</scope>
    <source>
        <strain evidence="2">T4</strain>
    </source>
</reference>
<protein>
    <submittedName>
        <fullName evidence="1">Uncharacterized protein</fullName>
    </submittedName>
</protein>